<protein>
    <submittedName>
        <fullName evidence="1">Uncharacterized protein</fullName>
    </submittedName>
</protein>
<dbReference type="AlphaFoldDB" id="A0A6A6RLG6"/>
<accession>A0A6A6RLG6</accession>
<sequence>MTAFKVAGNKWRNTECWVRIWDLCAYPGGCVHVEASVAASLEANLEARPHHRKDEVRRISQIRMRRTCSTHWLEREGAALACGDRLDRHPRTHAPTGSAAAPRTSSVFLDRLVRDAGCLLCQPTIPGRRGQERVGGHGGWWWCWWWCWCLRETARWWTSGGSLGRLPALAV</sequence>
<evidence type="ECO:0000313" key="2">
    <source>
        <dbReference type="Proteomes" id="UP000799753"/>
    </source>
</evidence>
<evidence type="ECO:0000313" key="1">
    <source>
        <dbReference type="EMBL" id="KAF2635985.1"/>
    </source>
</evidence>
<proteinExistence type="predicted"/>
<keyword evidence="2" id="KW-1185">Reference proteome</keyword>
<dbReference type="Proteomes" id="UP000799753">
    <property type="component" value="Unassembled WGS sequence"/>
</dbReference>
<gene>
    <name evidence="1" type="ORF">P280DRAFT_162669</name>
</gene>
<name>A0A6A6RLG6_9PLEO</name>
<organism evidence="1 2">
    <name type="scientific">Massarina eburnea CBS 473.64</name>
    <dbReference type="NCBI Taxonomy" id="1395130"/>
    <lineage>
        <taxon>Eukaryota</taxon>
        <taxon>Fungi</taxon>
        <taxon>Dikarya</taxon>
        <taxon>Ascomycota</taxon>
        <taxon>Pezizomycotina</taxon>
        <taxon>Dothideomycetes</taxon>
        <taxon>Pleosporomycetidae</taxon>
        <taxon>Pleosporales</taxon>
        <taxon>Massarineae</taxon>
        <taxon>Massarinaceae</taxon>
        <taxon>Massarina</taxon>
    </lineage>
</organism>
<dbReference type="EMBL" id="MU006801">
    <property type="protein sequence ID" value="KAF2635985.1"/>
    <property type="molecule type" value="Genomic_DNA"/>
</dbReference>
<reference evidence="1" key="1">
    <citation type="journal article" date="2020" name="Stud. Mycol.">
        <title>101 Dothideomycetes genomes: a test case for predicting lifestyles and emergence of pathogens.</title>
        <authorList>
            <person name="Haridas S."/>
            <person name="Albert R."/>
            <person name="Binder M."/>
            <person name="Bloem J."/>
            <person name="Labutti K."/>
            <person name="Salamov A."/>
            <person name="Andreopoulos B."/>
            <person name="Baker S."/>
            <person name="Barry K."/>
            <person name="Bills G."/>
            <person name="Bluhm B."/>
            <person name="Cannon C."/>
            <person name="Castanera R."/>
            <person name="Culley D."/>
            <person name="Daum C."/>
            <person name="Ezra D."/>
            <person name="Gonzalez J."/>
            <person name="Henrissat B."/>
            <person name="Kuo A."/>
            <person name="Liang C."/>
            <person name="Lipzen A."/>
            <person name="Lutzoni F."/>
            <person name="Magnuson J."/>
            <person name="Mondo S."/>
            <person name="Nolan M."/>
            <person name="Ohm R."/>
            <person name="Pangilinan J."/>
            <person name="Park H.-J."/>
            <person name="Ramirez L."/>
            <person name="Alfaro M."/>
            <person name="Sun H."/>
            <person name="Tritt A."/>
            <person name="Yoshinaga Y."/>
            <person name="Zwiers L.-H."/>
            <person name="Turgeon B."/>
            <person name="Goodwin S."/>
            <person name="Spatafora J."/>
            <person name="Crous P."/>
            <person name="Grigoriev I."/>
        </authorList>
    </citation>
    <scope>NUCLEOTIDE SEQUENCE</scope>
    <source>
        <strain evidence="1">CBS 473.64</strain>
    </source>
</reference>